<dbReference type="InterPro" id="IPR025540">
    <property type="entry name" value="FlK"/>
</dbReference>
<dbReference type="InterPro" id="IPR029069">
    <property type="entry name" value="HotDog_dom_sf"/>
</dbReference>
<dbReference type="PANTHER" id="PTHR36934">
    <property type="entry name" value="BLR0278 PROTEIN"/>
    <property type="match status" value="1"/>
</dbReference>
<proteinExistence type="predicted"/>
<dbReference type="Gene3D" id="3.10.129.10">
    <property type="entry name" value="Hotdog Thioesterase"/>
    <property type="match status" value="1"/>
</dbReference>
<evidence type="ECO:0000259" key="1">
    <source>
        <dbReference type="Pfam" id="PF22636"/>
    </source>
</evidence>
<dbReference type="PANTHER" id="PTHR36934:SF1">
    <property type="entry name" value="THIOESTERASE DOMAIN-CONTAINING PROTEIN"/>
    <property type="match status" value="1"/>
</dbReference>
<comment type="caution">
    <text evidence="2">The sequence shown here is derived from an EMBL/GenBank/DDBJ whole genome shotgun (WGS) entry which is preliminary data.</text>
</comment>
<evidence type="ECO:0000313" key="3">
    <source>
        <dbReference type="Proteomes" id="UP001082703"/>
    </source>
</evidence>
<organism evidence="2 3">
    <name type="scientific">Caproiciproducens galactitolivorans</name>
    <dbReference type="NCBI Taxonomy" id="642589"/>
    <lineage>
        <taxon>Bacteria</taxon>
        <taxon>Bacillati</taxon>
        <taxon>Bacillota</taxon>
        <taxon>Clostridia</taxon>
        <taxon>Eubacteriales</taxon>
        <taxon>Acutalibacteraceae</taxon>
        <taxon>Caproiciproducens</taxon>
    </lineage>
</organism>
<dbReference type="SUPFAM" id="SSF54637">
    <property type="entry name" value="Thioesterase/thiol ester dehydrase-isomerase"/>
    <property type="match status" value="1"/>
</dbReference>
<dbReference type="EMBL" id="JAPOHA010000013">
    <property type="protein sequence ID" value="MCY1714932.1"/>
    <property type="molecule type" value="Genomic_DNA"/>
</dbReference>
<sequence>MKETKLTREYTVTEDMLAVNFGSGSVRVLATPKVAAFFEGTAAELAQKSLEEPFTTVGSVITVEHLAPTALGCKVSVTAELTEIDGRTYRFKLEAYDNAGLIATGTHERVSVKKDRFEEKAEARKNTARQG</sequence>
<dbReference type="RefSeq" id="WP_268058993.1">
    <property type="nucleotide sequence ID" value="NZ_JAPOHA010000013.1"/>
</dbReference>
<accession>A0ABT4BVL6</accession>
<dbReference type="Proteomes" id="UP001082703">
    <property type="component" value="Unassembled WGS sequence"/>
</dbReference>
<feature type="domain" description="Fluoroacetyl-CoA-specific thioesterase-like" evidence="1">
    <location>
        <begin position="12"/>
        <end position="114"/>
    </location>
</feature>
<keyword evidence="3" id="KW-1185">Reference proteome</keyword>
<protein>
    <submittedName>
        <fullName evidence="2">Thioesterase family protein</fullName>
    </submittedName>
</protein>
<dbReference type="PIRSF" id="PIRSF014972">
    <property type="entry name" value="FlK"/>
    <property type="match status" value="1"/>
</dbReference>
<reference evidence="2 3" key="1">
    <citation type="submission" date="2022-11" db="EMBL/GenBank/DDBJ databases">
        <authorList>
            <person name="Caiyu Z."/>
        </authorList>
    </citation>
    <scope>NUCLEOTIDE SEQUENCE [LARGE SCALE GENOMIC DNA]</scope>
    <source>
        <strain evidence="2 3">YR-4</strain>
    </source>
</reference>
<evidence type="ECO:0000313" key="2">
    <source>
        <dbReference type="EMBL" id="MCY1714932.1"/>
    </source>
</evidence>
<dbReference type="InterPro" id="IPR054485">
    <property type="entry name" value="FlK-like_dom"/>
</dbReference>
<dbReference type="Pfam" id="PF22636">
    <property type="entry name" value="FlK"/>
    <property type="match status" value="1"/>
</dbReference>
<name>A0ABT4BVL6_9FIRM</name>
<gene>
    <name evidence="2" type="ORF">OUY18_11785</name>
</gene>